<keyword evidence="3" id="KW-1185">Reference proteome</keyword>
<comment type="caution">
    <text evidence="2">The sequence shown here is derived from an EMBL/GenBank/DDBJ whole genome shotgun (WGS) entry which is preliminary data.</text>
</comment>
<feature type="signal peptide" evidence="1">
    <location>
        <begin position="1"/>
        <end position="21"/>
    </location>
</feature>
<dbReference type="Proteomes" id="UP001461163">
    <property type="component" value="Unassembled WGS sequence"/>
</dbReference>
<evidence type="ECO:0000313" key="3">
    <source>
        <dbReference type="Proteomes" id="UP001461163"/>
    </source>
</evidence>
<protein>
    <recommendedName>
        <fullName evidence="4">Lipoprotein</fullName>
    </recommendedName>
</protein>
<sequence>MRLWTALLIVLLAGCSSTSQNSGSSLPQTAKIDDKSVTTDTMAYRNLAAVIYPRSFETGGVFRVKATGSLEGRVFLNTEYDYRDPRNISIVLSPEIATEFEKKYEMSPEAYFLKKRILVKGQLVQVKIWFSSNGKRSNKYYYQTHMRVSSLDDISLMNATVSTVG</sequence>
<evidence type="ECO:0000313" key="2">
    <source>
        <dbReference type="EMBL" id="MEM5498644.1"/>
    </source>
</evidence>
<dbReference type="EMBL" id="JBBMQS010000008">
    <property type="protein sequence ID" value="MEM5498644.1"/>
    <property type="molecule type" value="Genomic_DNA"/>
</dbReference>
<gene>
    <name evidence="2" type="ORF">WNY77_14645</name>
</gene>
<evidence type="ECO:0008006" key="4">
    <source>
        <dbReference type="Google" id="ProtNLM"/>
    </source>
</evidence>
<dbReference type="RefSeq" id="WP_342882145.1">
    <property type="nucleotide sequence ID" value="NZ_JBBMQS010000008.1"/>
</dbReference>
<name>A0ABU9SYR3_9ALTE</name>
<keyword evidence="1" id="KW-0732">Signal</keyword>
<dbReference type="PROSITE" id="PS51257">
    <property type="entry name" value="PROKAR_LIPOPROTEIN"/>
    <property type="match status" value="1"/>
</dbReference>
<accession>A0ABU9SYR3</accession>
<organism evidence="2 3">
    <name type="scientific">Paraglaciecola mesophila</name>
    <dbReference type="NCBI Taxonomy" id="197222"/>
    <lineage>
        <taxon>Bacteria</taxon>
        <taxon>Pseudomonadati</taxon>
        <taxon>Pseudomonadota</taxon>
        <taxon>Gammaproteobacteria</taxon>
        <taxon>Alteromonadales</taxon>
        <taxon>Alteromonadaceae</taxon>
        <taxon>Paraglaciecola</taxon>
    </lineage>
</organism>
<reference evidence="2 3" key="1">
    <citation type="submission" date="2024-03" db="EMBL/GenBank/DDBJ databases">
        <title>Community enrichment and isolation of bacterial strains for fucoidan degradation.</title>
        <authorList>
            <person name="Sichert A."/>
        </authorList>
    </citation>
    <scope>NUCLEOTIDE SEQUENCE [LARGE SCALE GENOMIC DNA]</scope>
    <source>
        <strain evidence="2 3">AS12</strain>
    </source>
</reference>
<proteinExistence type="predicted"/>
<feature type="chain" id="PRO_5046435101" description="Lipoprotein" evidence="1">
    <location>
        <begin position="22"/>
        <end position="165"/>
    </location>
</feature>
<evidence type="ECO:0000256" key="1">
    <source>
        <dbReference type="SAM" id="SignalP"/>
    </source>
</evidence>